<keyword evidence="6 9" id="KW-1133">Transmembrane helix</keyword>
<sequence>MALPRYLVKQLYYPLNLMIIATACHSAAHLLADARRHLALPFLGSPLVDEDWQAAEAPLQVLLLLRSALVLCMTGTLLFLRNPAHASGCIRPTEGHRVLTREFGASVWERISFSWLSSLMKAGRQSGRIEEADLWSLLVSDRSDEATKRFARHRRSGLLVSLLLTFQSDLWKQMGFACLWSLFMYSPPLFLNRLLQTISRKDQDKHGGQSTLQLDGHALDYAYLDALGLLLGTLFMSACLQQAAFYGQHIAIRTRAILSSLIFEKCLRRRVVQPVSPRSSSDRDTRVKGDESQADDAARKKPDANDAGSITNLLNVDVQHISDAFSYTHLFVGSVVQIAVALTFLSFLLGWATAFGIASMLPVYWASRHVGRNFTQVMAQLLSASDKRLSIMNETIRVIKLFAWEPQFSDRIMEAREAELRVLWQRMLMFIAFMSISMGGPVLIMSVTLGAYTAVLDRALTASVAFTTVALFNSLRRAVEQFPEMLFWLLQCRVSAQRINTFLSEEEVALAREPSATPSAATAKP</sequence>
<dbReference type="GO" id="GO:0140359">
    <property type="term" value="F:ABC-type transporter activity"/>
    <property type="evidence" value="ECO:0007669"/>
    <property type="project" value="InterPro"/>
</dbReference>
<evidence type="ECO:0000313" key="12">
    <source>
        <dbReference type="Proteomes" id="UP000278143"/>
    </source>
</evidence>
<evidence type="ECO:0000256" key="9">
    <source>
        <dbReference type="SAM" id="Phobius"/>
    </source>
</evidence>
<dbReference type="OrthoDB" id="6500128at2759"/>
<feature type="transmembrane region" description="Helical" evidence="9">
    <location>
        <begin position="428"/>
        <end position="452"/>
    </location>
</feature>
<dbReference type="EMBL" id="KZ991369">
    <property type="protein sequence ID" value="RKP23043.1"/>
    <property type="molecule type" value="Genomic_DNA"/>
</dbReference>
<evidence type="ECO:0000256" key="6">
    <source>
        <dbReference type="ARBA" id="ARBA00022989"/>
    </source>
</evidence>
<feature type="transmembrane region" description="Helical" evidence="9">
    <location>
        <begin position="324"/>
        <end position="342"/>
    </location>
</feature>
<dbReference type="PANTHER" id="PTHR24223">
    <property type="entry name" value="ATP-BINDING CASSETTE SUB-FAMILY C"/>
    <property type="match status" value="1"/>
</dbReference>
<keyword evidence="2 9" id="KW-0812">Transmembrane</keyword>
<gene>
    <name evidence="11" type="ORF">SYNPS1DRAFT_24993</name>
</gene>
<organism evidence="11 12">
    <name type="scientific">Syncephalis pseudoplumigaleata</name>
    <dbReference type="NCBI Taxonomy" id="1712513"/>
    <lineage>
        <taxon>Eukaryota</taxon>
        <taxon>Fungi</taxon>
        <taxon>Fungi incertae sedis</taxon>
        <taxon>Zoopagomycota</taxon>
        <taxon>Zoopagomycotina</taxon>
        <taxon>Zoopagomycetes</taxon>
        <taxon>Zoopagales</taxon>
        <taxon>Piptocephalidaceae</taxon>
        <taxon>Syncephalis</taxon>
    </lineage>
</organism>
<evidence type="ECO:0000256" key="1">
    <source>
        <dbReference type="ARBA" id="ARBA00022448"/>
    </source>
</evidence>
<keyword evidence="1" id="KW-0813">Transport</keyword>
<keyword evidence="3" id="KW-0677">Repeat</keyword>
<dbReference type="Pfam" id="PF00664">
    <property type="entry name" value="ABC_membrane"/>
    <property type="match status" value="1"/>
</dbReference>
<feature type="non-terminal residue" evidence="11">
    <location>
        <position position="525"/>
    </location>
</feature>
<protein>
    <submittedName>
        <fullName evidence="11">ABC transporter type 1, transmembrane domain-containing protein</fullName>
    </submittedName>
</protein>
<evidence type="ECO:0000256" key="5">
    <source>
        <dbReference type="ARBA" id="ARBA00022840"/>
    </source>
</evidence>
<evidence type="ECO:0000313" key="11">
    <source>
        <dbReference type="EMBL" id="RKP23043.1"/>
    </source>
</evidence>
<keyword evidence="5" id="KW-0067">ATP-binding</keyword>
<dbReference type="SUPFAM" id="SSF90123">
    <property type="entry name" value="ABC transporter transmembrane region"/>
    <property type="match status" value="1"/>
</dbReference>
<keyword evidence="7 9" id="KW-0472">Membrane</keyword>
<feature type="compositionally biased region" description="Basic and acidic residues" evidence="8">
    <location>
        <begin position="280"/>
        <end position="304"/>
    </location>
</feature>
<dbReference type="PROSITE" id="PS51257">
    <property type="entry name" value="PROKAR_LIPOPROTEIN"/>
    <property type="match status" value="1"/>
</dbReference>
<dbReference type="InterPro" id="IPR011527">
    <property type="entry name" value="ABC1_TM_dom"/>
</dbReference>
<dbReference type="PROSITE" id="PS50929">
    <property type="entry name" value="ABC_TM1F"/>
    <property type="match status" value="1"/>
</dbReference>
<dbReference type="Gene3D" id="1.20.1560.10">
    <property type="entry name" value="ABC transporter type 1, transmembrane domain"/>
    <property type="match status" value="1"/>
</dbReference>
<evidence type="ECO:0000256" key="3">
    <source>
        <dbReference type="ARBA" id="ARBA00022737"/>
    </source>
</evidence>
<evidence type="ECO:0000256" key="8">
    <source>
        <dbReference type="SAM" id="MobiDB-lite"/>
    </source>
</evidence>
<dbReference type="CDD" id="cd18596">
    <property type="entry name" value="ABC_6TM_VMR1_D1_like"/>
    <property type="match status" value="1"/>
</dbReference>
<evidence type="ECO:0000256" key="7">
    <source>
        <dbReference type="ARBA" id="ARBA00023136"/>
    </source>
</evidence>
<keyword evidence="4" id="KW-0547">Nucleotide-binding</keyword>
<keyword evidence="12" id="KW-1185">Reference proteome</keyword>
<dbReference type="Proteomes" id="UP000278143">
    <property type="component" value="Unassembled WGS sequence"/>
</dbReference>
<accession>A0A4P9YSV5</accession>
<evidence type="ECO:0000256" key="4">
    <source>
        <dbReference type="ARBA" id="ARBA00022741"/>
    </source>
</evidence>
<evidence type="ECO:0000256" key="2">
    <source>
        <dbReference type="ARBA" id="ARBA00022692"/>
    </source>
</evidence>
<evidence type="ECO:0000259" key="10">
    <source>
        <dbReference type="PROSITE" id="PS50929"/>
    </source>
</evidence>
<reference evidence="12" key="1">
    <citation type="journal article" date="2018" name="Nat. Microbiol.">
        <title>Leveraging single-cell genomics to expand the fungal tree of life.</title>
        <authorList>
            <person name="Ahrendt S.R."/>
            <person name="Quandt C.A."/>
            <person name="Ciobanu D."/>
            <person name="Clum A."/>
            <person name="Salamov A."/>
            <person name="Andreopoulos B."/>
            <person name="Cheng J.F."/>
            <person name="Woyke T."/>
            <person name="Pelin A."/>
            <person name="Henrissat B."/>
            <person name="Reynolds N.K."/>
            <person name="Benny G.L."/>
            <person name="Smith M.E."/>
            <person name="James T.Y."/>
            <person name="Grigoriev I.V."/>
        </authorList>
    </citation>
    <scope>NUCLEOTIDE SEQUENCE [LARGE SCALE GENOMIC DNA]</scope>
    <source>
        <strain evidence="12">Benny S71-1</strain>
    </source>
</reference>
<proteinExistence type="predicted"/>
<dbReference type="InterPro" id="IPR050173">
    <property type="entry name" value="ABC_transporter_C-like"/>
</dbReference>
<dbReference type="PANTHER" id="PTHR24223:SF353">
    <property type="entry name" value="ABC TRANSPORTER ATP-BINDING PROTEIN_PERMEASE VMR1-RELATED"/>
    <property type="match status" value="1"/>
</dbReference>
<name>A0A4P9YSV5_9FUNG</name>
<dbReference type="AlphaFoldDB" id="A0A4P9YSV5"/>
<dbReference type="GO" id="GO:0005524">
    <property type="term" value="F:ATP binding"/>
    <property type="evidence" value="ECO:0007669"/>
    <property type="project" value="UniProtKB-KW"/>
</dbReference>
<feature type="domain" description="ABC transmembrane type-1" evidence="10">
    <location>
        <begin position="174"/>
        <end position="486"/>
    </location>
</feature>
<dbReference type="InterPro" id="IPR036640">
    <property type="entry name" value="ABC1_TM_sf"/>
</dbReference>
<feature type="region of interest" description="Disordered" evidence="8">
    <location>
        <begin position="274"/>
        <end position="304"/>
    </location>
</feature>
<dbReference type="GO" id="GO:0016020">
    <property type="term" value="C:membrane"/>
    <property type="evidence" value="ECO:0007669"/>
    <property type="project" value="InterPro"/>
</dbReference>